<dbReference type="AlphaFoldDB" id="I4Z2F4"/>
<dbReference type="PATRIC" id="fig|864069.3.peg.1055"/>
<name>I4Z2F4_9HYPH</name>
<gene>
    <name evidence="1" type="ORF">MicloDRAFT_00009460</name>
</gene>
<keyword evidence="2" id="KW-1185">Reference proteome</keyword>
<dbReference type="RefSeq" id="WP_009489585.1">
    <property type="nucleotide sequence ID" value="NZ_CP141049.1"/>
</dbReference>
<dbReference type="OrthoDB" id="9806213at2"/>
<evidence type="ECO:0000313" key="1">
    <source>
        <dbReference type="EMBL" id="EIM30396.1"/>
    </source>
</evidence>
<sequence length="75" mass="7933">MLDLFDAAGDLSAAIEALHAATALYTAEPVVDVLLDRIGWPDADGSLVDPNAGDGMFMVRALSRLDLAPDDFDEV</sequence>
<accession>I4Z2F4</accession>
<reference evidence="1 2" key="1">
    <citation type="submission" date="2012-02" db="EMBL/GenBank/DDBJ databases">
        <title>Improved High-Quality Draft sequence of Microvirga sp. WSM3557.</title>
        <authorList>
            <consortium name="US DOE Joint Genome Institute"/>
            <person name="Lucas S."/>
            <person name="Han J."/>
            <person name="Lapidus A."/>
            <person name="Cheng J.-F."/>
            <person name="Goodwin L."/>
            <person name="Pitluck S."/>
            <person name="Peters L."/>
            <person name="Zhang X."/>
            <person name="Detter J.C."/>
            <person name="Han C."/>
            <person name="Tapia R."/>
            <person name="Land M."/>
            <person name="Hauser L."/>
            <person name="Kyrpides N."/>
            <person name="Ivanova N."/>
            <person name="Pagani I."/>
            <person name="Brau L."/>
            <person name="Yates R."/>
            <person name="O'Hara G."/>
            <person name="Rui T."/>
            <person name="Howieson J."/>
            <person name="Reeve W."/>
            <person name="Woyke T."/>
        </authorList>
    </citation>
    <scope>NUCLEOTIDE SEQUENCE [LARGE SCALE GENOMIC DNA]</scope>
    <source>
        <strain evidence="1 2">WSM3557</strain>
    </source>
</reference>
<evidence type="ECO:0000313" key="2">
    <source>
        <dbReference type="Proteomes" id="UP000003947"/>
    </source>
</evidence>
<dbReference type="eggNOG" id="COG0827">
    <property type="taxonomic scope" value="Bacteria"/>
</dbReference>
<dbReference type="HOGENOM" id="CLU_2667011_0_0_5"/>
<proteinExistence type="predicted"/>
<dbReference type="Proteomes" id="UP000003947">
    <property type="component" value="Unassembled WGS sequence"/>
</dbReference>
<protein>
    <recommendedName>
        <fullName evidence="3">DNA methylase adenine-specific domain-containing protein</fullName>
    </recommendedName>
</protein>
<dbReference type="EMBL" id="JH660638">
    <property type="protein sequence ID" value="EIM30396.1"/>
    <property type="molecule type" value="Genomic_DNA"/>
</dbReference>
<organism evidence="1 2">
    <name type="scientific">Microvirga lotononidis</name>
    <dbReference type="NCBI Taxonomy" id="864069"/>
    <lineage>
        <taxon>Bacteria</taxon>
        <taxon>Pseudomonadati</taxon>
        <taxon>Pseudomonadota</taxon>
        <taxon>Alphaproteobacteria</taxon>
        <taxon>Hyphomicrobiales</taxon>
        <taxon>Methylobacteriaceae</taxon>
        <taxon>Microvirga</taxon>
    </lineage>
</organism>
<evidence type="ECO:0008006" key="3">
    <source>
        <dbReference type="Google" id="ProtNLM"/>
    </source>
</evidence>